<protein>
    <submittedName>
        <fullName evidence="1">Uncharacterized protein</fullName>
    </submittedName>
</protein>
<organism evidence="1 2">
    <name type="scientific">Streblomastix strix</name>
    <dbReference type="NCBI Taxonomy" id="222440"/>
    <lineage>
        <taxon>Eukaryota</taxon>
        <taxon>Metamonada</taxon>
        <taxon>Preaxostyla</taxon>
        <taxon>Oxymonadida</taxon>
        <taxon>Streblomastigidae</taxon>
        <taxon>Streblomastix</taxon>
    </lineage>
</organism>
<evidence type="ECO:0000313" key="2">
    <source>
        <dbReference type="Proteomes" id="UP000324800"/>
    </source>
</evidence>
<dbReference type="Proteomes" id="UP000324800">
    <property type="component" value="Unassembled WGS sequence"/>
</dbReference>
<reference evidence="1 2" key="1">
    <citation type="submission" date="2019-03" db="EMBL/GenBank/DDBJ databases">
        <title>Single cell metagenomics reveals metabolic interactions within the superorganism composed of flagellate Streblomastix strix and complex community of Bacteroidetes bacteria on its surface.</title>
        <authorList>
            <person name="Treitli S.C."/>
            <person name="Kolisko M."/>
            <person name="Husnik F."/>
            <person name="Keeling P."/>
            <person name="Hampl V."/>
        </authorList>
    </citation>
    <scope>NUCLEOTIDE SEQUENCE [LARGE SCALE GENOMIC DNA]</scope>
    <source>
        <strain evidence="1">ST1C</strain>
    </source>
</reference>
<gene>
    <name evidence="1" type="ORF">EZS28_037917</name>
</gene>
<dbReference type="EMBL" id="SNRW01019259">
    <property type="protein sequence ID" value="KAA6366556.1"/>
    <property type="molecule type" value="Genomic_DNA"/>
</dbReference>
<name>A0A5J4U6T9_9EUKA</name>
<comment type="caution">
    <text evidence="1">The sequence shown here is derived from an EMBL/GenBank/DDBJ whole genome shotgun (WGS) entry which is preliminary data.</text>
</comment>
<accession>A0A5J4U6T9</accession>
<dbReference type="AlphaFoldDB" id="A0A5J4U6T9"/>
<feature type="non-terminal residue" evidence="1">
    <location>
        <position position="34"/>
    </location>
</feature>
<evidence type="ECO:0000313" key="1">
    <source>
        <dbReference type="EMBL" id="KAA6366556.1"/>
    </source>
</evidence>
<proteinExistence type="predicted"/>
<sequence length="34" mass="3767">MDSLDTKIETGKAIDISKCPYLAVVDIDIDKKLD</sequence>